<feature type="compositionally biased region" description="Polar residues" evidence="1">
    <location>
        <begin position="10"/>
        <end position="20"/>
    </location>
</feature>
<dbReference type="Proteomes" id="UP000003553">
    <property type="component" value="Unassembled WGS sequence"/>
</dbReference>
<comment type="caution">
    <text evidence="2">The sequence shown here is derived from an EMBL/GenBank/DDBJ whole genome shotgun (WGS) entry which is preliminary data.</text>
</comment>
<reference evidence="2" key="2">
    <citation type="submission" date="2015-05" db="EMBL/GenBank/DDBJ databases">
        <title>Draft genome sequence of Actinomyces odontolyticus (ATCC 17982).</title>
        <authorList>
            <person name="Sudarsanam P."/>
            <person name="Ley R."/>
            <person name="Guruge J."/>
            <person name="Turnbaugh P.J."/>
            <person name="Mahowald M."/>
            <person name="Liep D."/>
            <person name="Gordon J."/>
        </authorList>
    </citation>
    <scope>NUCLEOTIDE SEQUENCE</scope>
    <source>
        <strain evidence="2">ATCC 17982</strain>
    </source>
</reference>
<organism evidence="2 3">
    <name type="scientific">Schaalia dentiphila ATCC 17982</name>
    <dbReference type="NCBI Taxonomy" id="411466"/>
    <lineage>
        <taxon>Bacteria</taxon>
        <taxon>Bacillati</taxon>
        <taxon>Actinomycetota</taxon>
        <taxon>Actinomycetes</taxon>
        <taxon>Actinomycetales</taxon>
        <taxon>Actinomycetaceae</taxon>
        <taxon>Schaalia</taxon>
        <taxon>Schaalia dentiphila</taxon>
    </lineage>
</organism>
<proteinExistence type="predicted"/>
<dbReference type="AlphaFoldDB" id="A7BCW9"/>
<protein>
    <submittedName>
        <fullName evidence="2">Uncharacterized protein</fullName>
    </submittedName>
</protein>
<keyword evidence="3" id="KW-1185">Reference proteome</keyword>
<reference evidence="2" key="1">
    <citation type="submission" date="2007-04" db="EMBL/GenBank/DDBJ databases">
        <authorList>
            <person name="Fulton L."/>
            <person name="Clifton S."/>
            <person name="Fulton B."/>
            <person name="Xu J."/>
            <person name="Minx P."/>
            <person name="Pepin K.H."/>
            <person name="Johnson M."/>
            <person name="Thiruvilangam P."/>
            <person name="Bhonagiri V."/>
            <person name="Nash W.E."/>
            <person name="Mardis E.R."/>
            <person name="Wilson R.K."/>
        </authorList>
    </citation>
    <scope>NUCLEOTIDE SEQUENCE [LARGE SCALE GENOMIC DNA]</scope>
    <source>
        <strain evidence="2">ATCC 17982</strain>
    </source>
</reference>
<evidence type="ECO:0000313" key="2">
    <source>
        <dbReference type="EMBL" id="EDN81043.1"/>
    </source>
</evidence>
<dbReference type="EMBL" id="AAYI02000004">
    <property type="protein sequence ID" value="EDN81043.1"/>
    <property type="molecule type" value="Genomic_DNA"/>
</dbReference>
<sequence>MARDGWEGISGSQRTNNKGGSTKGRHHAPVQIDGSHILFLSE</sequence>
<evidence type="ECO:0000313" key="3">
    <source>
        <dbReference type="Proteomes" id="UP000003553"/>
    </source>
</evidence>
<accession>A7BCW9</accession>
<name>A7BCW9_9ACTO</name>
<dbReference type="HOGENOM" id="CLU_3246064_0_0_11"/>
<evidence type="ECO:0000256" key="1">
    <source>
        <dbReference type="SAM" id="MobiDB-lite"/>
    </source>
</evidence>
<feature type="region of interest" description="Disordered" evidence="1">
    <location>
        <begin position="1"/>
        <end position="42"/>
    </location>
</feature>
<gene>
    <name evidence="2" type="ORF">ACTODO_01505</name>
</gene>